<comment type="caution">
    <text evidence="2">The sequence shown here is derived from an EMBL/GenBank/DDBJ whole genome shotgun (WGS) entry which is preliminary data.</text>
</comment>
<feature type="compositionally biased region" description="Low complexity" evidence="1">
    <location>
        <begin position="266"/>
        <end position="278"/>
    </location>
</feature>
<keyword evidence="3" id="KW-1185">Reference proteome</keyword>
<feature type="compositionally biased region" description="Low complexity" evidence="1">
    <location>
        <begin position="354"/>
        <end position="370"/>
    </location>
</feature>
<reference evidence="2 3" key="1">
    <citation type="journal article" date="2021" name="Sci. Rep.">
        <title>Genome sequencing of the multicellular alga Astrephomene provides insights into convergent evolution of germ-soma differentiation.</title>
        <authorList>
            <person name="Yamashita S."/>
            <person name="Yamamoto K."/>
            <person name="Matsuzaki R."/>
            <person name="Suzuki S."/>
            <person name="Yamaguchi H."/>
            <person name="Hirooka S."/>
            <person name="Minakuchi Y."/>
            <person name="Miyagishima S."/>
            <person name="Kawachi M."/>
            <person name="Toyoda A."/>
            <person name="Nozaki H."/>
        </authorList>
    </citation>
    <scope>NUCLEOTIDE SEQUENCE [LARGE SCALE GENOMIC DNA]</scope>
    <source>
        <strain evidence="2 3">NIES-4017</strain>
    </source>
</reference>
<feature type="compositionally biased region" description="Basic and acidic residues" evidence="1">
    <location>
        <begin position="527"/>
        <end position="538"/>
    </location>
</feature>
<dbReference type="InterPro" id="IPR001005">
    <property type="entry name" value="SANT/Myb"/>
</dbReference>
<dbReference type="AlphaFoldDB" id="A0AAD3DPM4"/>
<feature type="region of interest" description="Disordered" evidence="1">
    <location>
        <begin position="497"/>
        <end position="612"/>
    </location>
</feature>
<feature type="compositionally biased region" description="Low complexity" evidence="1">
    <location>
        <begin position="320"/>
        <end position="334"/>
    </location>
</feature>
<evidence type="ECO:0000313" key="2">
    <source>
        <dbReference type="EMBL" id="GFR44408.1"/>
    </source>
</evidence>
<dbReference type="CDD" id="cd00167">
    <property type="entry name" value="SANT"/>
    <property type="match status" value="1"/>
</dbReference>
<feature type="compositionally biased region" description="Acidic residues" evidence="1">
    <location>
        <begin position="553"/>
        <end position="576"/>
    </location>
</feature>
<protein>
    <recommendedName>
        <fullName evidence="4">Myb-like domain-containing protein</fullName>
    </recommendedName>
</protein>
<name>A0AAD3DPM4_9CHLO</name>
<feature type="compositionally biased region" description="Low complexity" evidence="1">
    <location>
        <begin position="377"/>
        <end position="395"/>
    </location>
</feature>
<organism evidence="2 3">
    <name type="scientific">Astrephomene gubernaculifera</name>
    <dbReference type="NCBI Taxonomy" id="47775"/>
    <lineage>
        <taxon>Eukaryota</taxon>
        <taxon>Viridiplantae</taxon>
        <taxon>Chlorophyta</taxon>
        <taxon>core chlorophytes</taxon>
        <taxon>Chlorophyceae</taxon>
        <taxon>CS clade</taxon>
        <taxon>Chlamydomonadales</taxon>
        <taxon>Astrephomenaceae</taxon>
        <taxon>Astrephomene</taxon>
    </lineage>
</organism>
<feature type="compositionally biased region" description="Low complexity" evidence="1">
    <location>
        <begin position="59"/>
        <end position="96"/>
    </location>
</feature>
<sequence length="658" mass="70644">MDARMVLGGRGGHREQDPYEFTVGSDDRNAWDHAAPRQAAYTTGPELQGPPPHHHQERQQQPNHHFQQQQQDRYQQQPQQQPQPQRYFSNQAAAAGASGGPGVYDMQAPYDRTGGHPMEEDTQGGGGQGPYGAFADGRDGHNALQSPHANPRAHGQGRPWDGGHPTSPRGYDPASATLPPGPAPDMAAQQPQQQPYPAARVAPTRDPRVMPGTGMPPVPGPAAPQGHRPGDSQRTIVRGGGDAMDVDCGGRGPSAQPRGPPPPHPQQQQQQASQQQPLRPQPPPPQQQLPPQQPLFRVPTLRGGLVPPTLRSTRPAAPLQQQQQQEGAPNPHNPTSHHPHPSLSGFSNAGGAFQVARSAATVGAAASAAAGPPPHPQQQQQPPTRPAGSTGTAAAPPNPAAAMDSIRMALARADQIAQRNRTRQQEVVEREEDGWTLEQVQLLQSAYFRVEPTHPQFWVEVAKHVPGKTAAQCFARVFSSGGNREERAKLSRLLRRAAPEGAGGAGSGAGGSGRPMTLAAARKKAQKAHERDQLERLMRLTGTDPWVGGASDGEAEEDDEEDVEGEEAEGDEEEDEAQSKTAAGRKAGAGGGGKRRGGARRPAPHLGLPDDPEELRLIVEELQQKHQADRFITSFLRKQGGWAKWHRAVRDAQERRLR</sequence>
<evidence type="ECO:0000256" key="1">
    <source>
        <dbReference type="SAM" id="MobiDB-lite"/>
    </source>
</evidence>
<evidence type="ECO:0008006" key="4">
    <source>
        <dbReference type="Google" id="ProtNLM"/>
    </source>
</evidence>
<dbReference type="EMBL" id="BMAR01000007">
    <property type="protein sequence ID" value="GFR44408.1"/>
    <property type="molecule type" value="Genomic_DNA"/>
</dbReference>
<feature type="region of interest" description="Disordered" evidence="1">
    <location>
        <begin position="1"/>
        <end position="405"/>
    </location>
</feature>
<feature type="compositionally biased region" description="Basic and acidic residues" evidence="1">
    <location>
        <begin position="25"/>
        <end position="35"/>
    </location>
</feature>
<feature type="compositionally biased region" description="Pro residues" evidence="1">
    <location>
        <begin position="279"/>
        <end position="293"/>
    </location>
</feature>
<accession>A0AAD3DPM4</accession>
<dbReference type="InterPro" id="IPR009057">
    <property type="entry name" value="Homeodomain-like_sf"/>
</dbReference>
<dbReference type="Gene3D" id="1.10.10.60">
    <property type="entry name" value="Homeodomain-like"/>
    <property type="match status" value="1"/>
</dbReference>
<feature type="non-terminal residue" evidence="2">
    <location>
        <position position="1"/>
    </location>
</feature>
<gene>
    <name evidence="2" type="ORF">Agub_g5641</name>
</gene>
<dbReference type="Proteomes" id="UP001054857">
    <property type="component" value="Unassembled WGS sequence"/>
</dbReference>
<evidence type="ECO:0000313" key="3">
    <source>
        <dbReference type="Proteomes" id="UP001054857"/>
    </source>
</evidence>
<feature type="compositionally biased region" description="Gly residues" evidence="1">
    <location>
        <begin position="501"/>
        <end position="513"/>
    </location>
</feature>
<dbReference type="SUPFAM" id="SSF46689">
    <property type="entry name" value="Homeodomain-like"/>
    <property type="match status" value="1"/>
</dbReference>
<feature type="compositionally biased region" description="Low complexity" evidence="1">
    <location>
        <begin position="184"/>
        <end position="202"/>
    </location>
</feature>
<proteinExistence type="predicted"/>
<feature type="compositionally biased region" description="Basic residues" evidence="1">
    <location>
        <begin position="593"/>
        <end position="603"/>
    </location>
</feature>